<feature type="domain" description="Gag1-like clamp" evidence="2">
    <location>
        <begin position="45"/>
        <end position="91"/>
    </location>
</feature>
<reference evidence="3" key="1">
    <citation type="submission" date="2022-07" db="EMBL/GenBank/DDBJ databases">
        <title>Phylogenomic reconstructions and comparative analyses of Kickxellomycotina fungi.</title>
        <authorList>
            <person name="Reynolds N.K."/>
            <person name="Stajich J.E."/>
            <person name="Barry K."/>
            <person name="Grigoriev I.V."/>
            <person name="Crous P."/>
            <person name="Smith M.E."/>
        </authorList>
    </citation>
    <scope>NUCLEOTIDE SEQUENCE</scope>
    <source>
        <strain evidence="3">NBRC 105413</strain>
    </source>
</reference>
<evidence type="ECO:0000313" key="4">
    <source>
        <dbReference type="Proteomes" id="UP001145021"/>
    </source>
</evidence>
<name>A0A9W8CL83_9FUNG</name>
<dbReference type="InterPro" id="IPR025124">
    <property type="entry name" value="Gag1-like_clamp"/>
</dbReference>
<dbReference type="AlphaFoldDB" id="A0A9W8CL83"/>
<gene>
    <name evidence="3" type="ORF">LPJ64_002157</name>
</gene>
<protein>
    <recommendedName>
        <fullName evidence="2">Gag1-like clamp domain-containing protein</fullName>
    </recommendedName>
</protein>
<dbReference type="EMBL" id="JANBOH010000064">
    <property type="protein sequence ID" value="KAJ1646358.1"/>
    <property type="molecule type" value="Genomic_DNA"/>
</dbReference>
<organism evidence="3 4">
    <name type="scientific">Coemansia asiatica</name>
    <dbReference type="NCBI Taxonomy" id="1052880"/>
    <lineage>
        <taxon>Eukaryota</taxon>
        <taxon>Fungi</taxon>
        <taxon>Fungi incertae sedis</taxon>
        <taxon>Zoopagomycota</taxon>
        <taxon>Kickxellomycotina</taxon>
        <taxon>Kickxellomycetes</taxon>
        <taxon>Kickxellales</taxon>
        <taxon>Kickxellaceae</taxon>
        <taxon>Coemansia</taxon>
    </lineage>
</organism>
<sequence>MTDAESDCVGRLHWIKQNRAWRMPKSDSRTDEGSSSGLRLPKLKQEPIDPKLYNYIFRRLVVDKRALKDPIPLAQAIPILVSGWKRTGVWPSDYPSPTPTPIQVPMPALRPRLATCPEAPPPS</sequence>
<dbReference type="Pfam" id="PF13259">
    <property type="entry name" value="clamp_Gag1-like"/>
    <property type="match status" value="1"/>
</dbReference>
<feature type="region of interest" description="Disordered" evidence="1">
    <location>
        <begin position="22"/>
        <end position="42"/>
    </location>
</feature>
<dbReference type="Proteomes" id="UP001145021">
    <property type="component" value="Unassembled WGS sequence"/>
</dbReference>
<accession>A0A9W8CL83</accession>
<evidence type="ECO:0000313" key="3">
    <source>
        <dbReference type="EMBL" id="KAJ1646358.1"/>
    </source>
</evidence>
<evidence type="ECO:0000256" key="1">
    <source>
        <dbReference type="SAM" id="MobiDB-lite"/>
    </source>
</evidence>
<comment type="caution">
    <text evidence="3">The sequence shown here is derived from an EMBL/GenBank/DDBJ whole genome shotgun (WGS) entry which is preliminary data.</text>
</comment>
<evidence type="ECO:0000259" key="2">
    <source>
        <dbReference type="Pfam" id="PF13259"/>
    </source>
</evidence>
<keyword evidence="4" id="KW-1185">Reference proteome</keyword>
<proteinExistence type="predicted"/>